<keyword evidence="4" id="KW-1185">Reference proteome</keyword>
<dbReference type="OrthoDB" id="9776488at2"/>
<reference evidence="3 4" key="1">
    <citation type="submission" date="2016-03" db="EMBL/GenBank/DDBJ databases">
        <title>Draft genome sequence of Paenibacillus glacialis DSM 22343.</title>
        <authorList>
            <person name="Shin S.-K."/>
            <person name="Yi H."/>
        </authorList>
    </citation>
    <scope>NUCLEOTIDE SEQUENCE [LARGE SCALE GENOMIC DNA]</scope>
    <source>
        <strain evidence="3 4">DSM 22343</strain>
    </source>
</reference>
<dbReference type="Proteomes" id="UP000076967">
    <property type="component" value="Unassembled WGS sequence"/>
</dbReference>
<feature type="domain" description="Amidohydrolase-related" evidence="1">
    <location>
        <begin position="226"/>
        <end position="367"/>
    </location>
</feature>
<accession>A0A168JLW5</accession>
<protein>
    <submittedName>
        <fullName evidence="3">Uncharacterized protein</fullName>
    </submittedName>
</protein>
<dbReference type="InterPro" id="IPR032466">
    <property type="entry name" value="Metal_Hydrolase"/>
</dbReference>
<feature type="domain" description="Allantoinase composite" evidence="2">
    <location>
        <begin position="7"/>
        <end position="52"/>
    </location>
</feature>
<dbReference type="GO" id="GO:0019700">
    <property type="term" value="P:organic phosphonate catabolic process"/>
    <property type="evidence" value="ECO:0007669"/>
    <property type="project" value="InterPro"/>
</dbReference>
<dbReference type="NCBIfam" id="NF011990">
    <property type="entry name" value="PRK15446.2-6"/>
    <property type="match status" value="1"/>
</dbReference>
<dbReference type="RefSeq" id="WP_068535414.1">
    <property type="nucleotide sequence ID" value="NZ_LVJH01000034.1"/>
</dbReference>
<dbReference type="InterPro" id="IPR011059">
    <property type="entry name" value="Metal-dep_hydrolase_composite"/>
</dbReference>
<dbReference type="PIRSF" id="PIRSF038971">
    <property type="entry name" value="PhnM"/>
    <property type="match status" value="1"/>
</dbReference>
<dbReference type="NCBIfam" id="NF011984">
    <property type="entry name" value="PRK15446.1-5"/>
    <property type="match status" value="1"/>
</dbReference>
<dbReference type="InterPro" id="IPR056854">
    <property type="entry name" value="ALN_composite"/>
</dbReference>
<gene>
    <name evidence="3" type="ORF">PGLA_17750</name>
</gene>
<evidence type="ECO:0000259" key="2">
    <source>
        <dbReference type="Pfam" id="PF24890"/>
    </source>
</evidence>
<evidence type="ECO:0000313" key="3">
    <source>
        <dbReference type="EMBL" id="OAB40815.1"/>
    </source>
</evidence>
<dbReference type="SUPFAM" id="SSF51556">
    <property type="entry name" value="Metallo-dependent hydrolases"/>
    <property type="match status" value="1"/>
</dbReference>
<dbReference type="SUPFAM" id="SSF51338">
    <property type="entry name" value="Composite domain of metallo-dependent hydrolases"/>
    <property type="match status" value="1"/>
</dbReference>
<comment type="caution">
    <text evidence="3">The sequence shown here is derived from an EMBL/GenBank/DDBJ whole genome shotgun (WGS) entry which is preliminary data.</text>
</comment>
<dbReference type="STRING" id="494026.PGLA_17750"/>
<dbReference type="InterPro" id="IPR051781">
    <property type="entry name" value="Metallo-dep_Hydrolase"/>
</dbReference>
<evidence type="ECO:0000259" key="1">
    <source>
        <dbReference type="Pfam" id="PF01979"/>
    </source>
</evidence>
<dbReference type="AlphaFoldDB" id="A0A168JLW5"/>
<dbReference type="NCBIfam" id="NF011987">
    <property type="entry name" value="PRK15446.2-3"/>
    <property type="match status" value="1"/>
</dbReference>
<dbReference type="Pfam" id="PF24890">
    <property type="entry name" value="ALN_composite"/>
    <property type="match status" value="1"/>
</dbReference>
<proteinExistence type="predicted"/>
<dbReference type="Pfam" id="PF01979">
    <property type="entry name" value="Amidohydro_1"/>
    <property type="match status" value="1"/>
</dbReference>
<name>A0A168JLW5_9BACL</name>
<dbReference type="PANTHER" id="PTHR43135">
    <property type="entry name" value="ALPHA-D-RIBOSE 1-METHYLPHOSPHONATE 5-TRIPHOSPHATE DIPHOSPHATASE"/>
    <property type="match status" value="1"/>
</dbReference>
<sequence>MRARELLITNARIILPDEVIEGHVHIQEGKIAAILRGDVTRARLTAEVQVIDASGLHLMPGIIETHSDAIEKEIQPRPNSVFPLEMAMYELEKKMAGVGITTLYHSISSSDGTSVRNDAVVADIIAYTARRREEPSMLRHRVHLRYEITNIEGISMVREMLEQGQIDLLSLMDHTPGPGQYKTKESLRDYLMSTEHMSLEEAGATVDELIEYQQQVDWGQIRELIQLAHTKQVQLASHDDDTLEKVKLMRELGILISEFPVSLEVAKAAKSYGMYVSVGAPNIVRCSSHNRNLRAMDAIEAGVVDILCSDYHPPSLLPAVSIIGETGTGLAHAVRMVTLNPARALQIDQDYGSIEVGKVADLVLVEMKYGYPLARKTMIGGHFVYQSGYYFQGVRAK</sequence>
<dbReference type="GO" id="GO:0016810">
    <property type="term" value="F:hydrolase activity, acting on carbon-nitrogen (but not peptide) bonds"/>
    <property type="evidence" value="ECO:0007669"/>
    <property type="project" value="InterPro"/>
</dbReference>
<dbReference type="InterPro" id="IPR012696">
    <property type="entry name" value="PhnM"/>
</dbReference>
<dbReference type="PANTHER" id="PTHR43135:SF3">
    <property type="entry name" value="ALPHA-D-RIBOSE 1-METHYLPHOSPHONATE 5-TRIPHOSPHATE DIPHOSPHATASE"/>
    <property type="match status" value="1"/>
</dbReference>
<dbReference type="Gene3D" id="2.30.40.10">
    <property type="entry name" value="Urease, subunit C, domain 1"/>
    <property type="match status" value="2"/>
</dbReference>
<dbReference type="InterPro" id="IPR006680">
    <property type="entry name" value="Amidohydro-rel"/>
</dbReference>
<dbReference type="EMBL" id="LVJH01000034">
    <property type="protein sequence ID" value="OAB40815.1"/>
    <property type="molecule type" value="Genomic_DNA"/>
</dbReference>
<organism evidence="3 4">
    <name type="scientific">Paenibacillus glacialis</name>
    <dbReference type="NCBI Taxonomy" id="494026"/>
    <lineage>
        <taxon>Bacteria</taxon>
        <taxon>Bacillati</taxon>
        <taxon>Bacillota</taxon>
        <taxon>Bacilli</taxon>
        <taxon>Bacillales</taxon>
        <taxon>Paenibacillaceae</taxon>
        <taxon>Paenibacillus</taxon>
    </lineage>
</organism>
<evidence type="ECO:0000313" key="4">
    <source>
        <dbReference type="Proteomes" id="UP000076967"/>
    </source>
</evidence>